<organism evidence="1 2">
    <name type="scientific">Austwickia chelonae NBRC 105200</name>
    <dbReference type="NCBI Taxonomy" id="1184607"/>
    <lineage>
        <taxon>Bacteria</taxon>
        <taxon>Bacillati</taxon>
        <taxon>Actinomycetota</taxon>
        <taxon>Actinomycetes</taxon>
        <taxon>Micrococcales</taxon>
        <taxon>Dermatophilaceae</taxon>
        <taxon>Austwickia</taxon>
    </lineage>
</organism>
<dbReference type="AlphaFoldDB" id="K6VQ41"/>
<dbReference type="RefSeq" id="WP_006503631.1">
    <property type="nucleotide sequence ID" value="NZ_BAGZ01000017.1"/>
</dbReference>
<evidence type="ECO:0000313" key="1">
    <source>
        <dbReference type="EMBL" id="GAB78874.1"/>
    </source>
</evidence>
<proteinExistence type="predicted"/>
<reference evidence="1 2" key="1">
    <citation type="submission" date="2012-08" db="EMBL/GenBank/DDBJ databases">
        <title>Whole genome shotgun sequence of Austwickia chelonae NBRC 105200.</title>
        <authorList>
            <person name="Yoshida I."/>
            <person name="Hosoyama A."/>
            <person name="Tsuchikane K."/>
            <person name="Katsumata H."/>
            <person name="Ando Y."/>
            <person name="Ohji S."/>
            <person name="Hamada M."/>
            <person name="Tamura T."/>
            <person name="Yamazoe A."/>
            <person name="Yamazaki S."/>
            <person name="Fujita N."/>
        </authorList>
    </citation>
    <scope>NUCLEOTIDE SEQUENCE [LARGE SCALE GENOMIC DNA]</scope>
    <source>
        <strain evidence="1 2">NBRC 105200</strain>
    </source>
</reference>
<dbReference type="eggNOG" id="COG3324">
    <property type="taxonomic scope" value="Bacteria"/>
</dbReference>
<accession>K6VQ41</accession>
<evidence type="ECO:0008006" key="3">
    <source>
        <dbReference type="Google" id="ProtNLM"/>
    </source>
</evidence>
<gene>
    <name evidence="1" type="ORF">AUCHE_17_00860</name>
</gene>
<keyword evidence="2" id="KW-1185">Reference proteome</keyword>
<protein>
    <recommendedName>
        <fullName evidence="3">Glyoxalase</fullName>
    </recommendedName>
</protein>
<comment type="caution">
    <text evidence="1">The sequence shown here is derived from an EMBL/GenBank/DDBJ whole genome shotgun (WGS) entry which is preliminary data.</text>
</comment>
<dbReference type="Proteomes" id="UP000008495">
    <property type="component" value="Unassembled WGS sequence"/>
</dbReference>
<evidence type="ECO:0000313" key="2">
    <source>
        <dbReference type="Proteomes" id="UP000008495"/>
    </source>
</evidence>
<dbReference type="EMBL" id="BAGZ01000017">
    <property type="protein sequence ID" value="GAB78874.1"/>
    <property type="molecule type" value="Genomic_DNA"/>
</dbReference>
<sequence length="52" mass="5877">MSRVIHFEIHAVDVPRAVALEKFALPGMAWQGYYHDTENNVFGLHQPDPEAA</sequence>
<name>K6VQ41_9MICO</name>